<dbReference type="PRINTS" id="PR00105">
    <property type="entry name" value="C5METTRFRASE"/>
</dbReference>
<comment type="similarity">
    <text evidence="4 5">Belongs to the class I-like SAM-binding methyltransferase superfamily. C5-methyltransferase family.</text>
</comment>
<dbReference type="STRING" id="246404.A0A507EUS2"/>
<comment type="caution">
    <text evidence="7">The sequence shown here is derived from an EMBL/GenBank/DDBJ whole genome shotgun (WGS) entry which is preliminary data.</text>
</comment>
<dbReference type="PANTHER" id="PTHR46098:SF1">
    <property type="entry name" value="TRNA (CYTOSINE(38)-C(5))-METHYLTRANSFERASE"/>
    <property type="match status" value="1"/>
</dbReference>
<feature type="region of interest" description="Disordered" evidence="6">
    <location>
        <begin position="1"/>
        <end position="23"/>
    </location>
</feature>
<evidence type="ECO:0000256" key="2">
    <source>
        <dbReference type="ARBA" id="ARBA00022679"/>
    </source>
</evidence>
<reference evidence="7 8" key="1">
    <citation type="journal article" date="2019" name="Sci. Rep.">
        <title>Comparative genomics of chytrid fungi reveal insights into the obligate biotrophic and pathogenic lifestyle of Synchytrium endobioticum.</title>
        <authorList>
            <person name="van de Vossenberg B.T.L.H."/>
            <person name="Warris S."/>
            <person name="Nguyen H.D.T."/>
            <person name="van Gent-Pelzer M.P.E."/>
            <person name="Joly D.L."/>
            <person name="van de Geest H.C."/>
            <person name="Bonants P.J.M."/>
            <person name="Smith D.S."/>
            <person name="Levesque C.A."/>
            <person name="van der Lee T.A.J."/>
        </authorList>
    </citation>
    <scope>NUCLEOTIDE SEQUENCE [LARGE SCALE GENOMIC DNA]</scope>
    <source>
        <strain evidence="7 8">CBS 675.73</strain>
    </source>
</reference>
<dbReference type="AlphaFoldDB" id="A0A507EUS2"/>
<dbReference type="InterPro" id="IPR050750">
    <property type="entry name" value="C5-MTase"/>
</dbReference>
<dbReference type="Gene3D" id="3.40.50.150">
    <property type="entry name" value="Vaccinia Virus protein VP39"/>
    <property type="match status" value="1"/>
</dbReference>
<evidence type="ECO:0000256" key="5">
    <source>
        <dbReference type="RuleBase" id="RU000416"/>
    </source>
</evidence>
<dbReference type="Proteomes" id="UP000320333">
    <property type="component" value="Unassembled WGS sequence"/>
</dbReference>
<dbReference type="GO" id="GO:0005634">
    <property type="term" value="C:nucleus"/>
    <property type="evidence" value="ECO:0007669"/>
    <property type="project" value="TreeGrafter"/>
</dbReference>
<evidence type="ECO:0000256" key="1">
    <source>
        <dbReference type="ARBA" id="ARBA00022603"/>
    </source>
</evidence>
<gene>
    <name evidence="7" type="ORF">CcCBS67573_g07454</name>
</gene>
<feature type="active site" evidence="4">
    <location>
        <position position="105"/>
    </location>
</feature>
<evidence type="ECO:0000256" key="4">
    <source>
        <dbReference type="PROSITE-ProRule" id="PRU01016"/>
    </source>
</evidence>
<evidence type="ECO:0000313" key="8">
    <source>
        <dbReference type="Proteomes" id="UP000320333"/>
    </source>
</evidence>
<evidence type="ECO:0000256" key="3">
    <source>
        <dbReference type="ARBA" id="ARBA00022691"/>
    </source>
</evidence>
<dbReference type="Gene3D" id="3.90.120.10">
    <property type="entry name" value="DNA Methylase, subunit A, domain 2"/>
    <property type="match status" value="1"/>
</dbReference>
<proteinExistence type="inferred from homology"/>
<dbReference type="InterPro" id="IPR029063">
    <property type="entry name" value="SAM-dependent_MTases_sf"/>
</dbReference>
<keyword evidence="8" id="KW-1185">Reference proteome</keyword>
<feature type="compositionally biased region" description="Basic and acidic residues" evidence="6">
    <location>
        <begin position="14"/>
        <end position="23"/>
    </location>
</feature>
<evidence type="ECO:0000313" key="7">
    <source>
        <dbReference type="EMBL" id="TPX67614.1"/>
    </source>
</evidence>
<keyword evidence="1 4" id="KW-0489">Methyltransferase</keyword>
<keyword evidence="2 4" id="KW-0808">Transferase</keyword>
<dbReference type="NCBIfam" id="TIGR00675">
    <property type="entry name" value="dcm"/>
    <property type="match status" value="1"/>
</dbReference>
<dbReference type="OrthoDB" id="414133at2759"/>
<organism evidence="7 8">
    <name type="scientific">Chytriomyces confervae</name>
    <dbReference type="NCBI Taxonomy" id="246404"/>
    <lineage>
        <taxon>Eukaryota</taxon>
        <taxon>Fungi</taxon>
        <taxon>Fungi incertae sedis</taxon>
        <taxon>Chytridiomycota</taxon>
        <taxon>Chytridiomycota incertae sedis</taxon>
        <taxon>Chytridiomycetes</taxon>
        <taxon>Chytridiales</taxon>
        <taxon>Chytriomycetaceae</taxon>
        <taxon>Chytriomyces</taxon>
    </lineage>
</organism>
<protein>
    <submittedName>
        <fullName evidence="7">DNA (Cytosine-5-)-methyltransferase</fullName>
    </submittedName>
</protein>
<dbReference type="Pfam" id="PF00145">
    <property type="entry name" value="DNA_methylase"/>
    <property type="match status" value="1"/>
</dbReference>
<dbReference type="GO" id="GO:0008168">
    <property type="term" value="F:methyltransferase activity"/>
    <property type="evidence" value="ECO:0007669"/>
    <property type="project" value="UniProtKB-KW"/>
</dbReference>
<accession>A0A507EUS2</accession>
<sequence length="376" mass="41971">MTGQKRNPNNEDDPASKRNKEEDNPLTALEFFSGIGGLHYGLCHAVAHQNRRVSVRAAFDINTVANTVYAASFGVQPRTRTLDCVTVKDISAFGHIDLWLLSPPCQPFTQGGNCLDDKDERSKPLLHLIQLLPLLPAKPKFIFLENVPNFETSACRNLLVACLQKLGYSIDEFILSPMQFGIPNDRRRYYLAAKMVSPTTDTSSNEPITPDLTLNLKTTWPLDGSDPVSVPPLSEYLETLDDVAPFLVPTQYITKRPTFRFDVVRPDSTRTSTVTKSYGTKMVTRSGSLLQTQKMEVVQPNFEDNASIVELGLRFLTPREVARLHAFPIDDATDNLPHATKLVFPESISVAQQYKLLGNSLNVKVIGDLMKHCFFS</sequence>
<dbReference type="GO" id="GO:0032259">
    <property type="term" value="P:methylation"/>
    <property type="evidence" value="ECO:0007669"/>
    <property type="project" value="UniProtKB-KW"/>
</dbReference>
<dbReference type="SUPFAM" id="SSF53335">
    <property type="entry name" value="S-adenosyl-L-methionine-dependent methyltransferases"/>
    <property type="match status" value="1"/>
</dbReference>
<dbReference type="InterPro" id="IPR001525">
    <property type="entry name" value="C5_MeTfrase"/>
</dbReference>
<keyword evidence="3 4" id="KW-0949">S-adenosyl-L-methionine</keyword>
<name>A0A507EUS2_9FUNG</name>
<evidence type="ECO:0000256" key="6">
    <source>
        <dbReference type="SAM" id="MobiDB-lite"/>
    </source>
</evidence>
<dbReference type="EMBL" id="QEAP01000390">
    <property type="protein sequence ID" value="TPX67614.1"/>
    <property type="molecule type" value="Genomic_DNA"/>
</dbReference>
<dbReference type="PROSITE" id="PS51679">
    <property type="entry name" value="SAM_MT_C5"/>
    <property type="match status" value="1"/>
</dbReference>
<dbReference type="PANTHER" id="PTHR46098">
    <property type="entry name" value="TRNA (CYTOSINE(38)-C(5))-METHYLTRANSFERASE"/>
    <property type="match status" value="1"/>
</dbReference>